<protein>
    <submittedName>
        <fullName evidence="3">Uncharacterized protein</fullName>
    </submittedName>
</protein>
<feature type="coiled-coil region" evidence="1">
    <location>
        <begin position="131"/>
        <end position="200"/>
    </location>
</feature>
<gene>
    <name evidence="3" type="ORF">B0I36DRAFT_359399</name>
</gene>
<name>A0A9P8YE22_9PEZI</name>
<feature type="region of interest" description="Disordered" evidence="2">
    <location>
        <begin position="202"/>
        <end position="262"/>
    </location>
</feature>
<dbReference type="GeneID" id="70187666"/>
<feature type="compositionally biased region" description="Polar residues" evidence="2">
    <location>
        <begin position="250"/>
        <end position="262"/>
    </location>
</feature>
<dbReference type="RefSeq" id="XP_046016866.1">
    <property type="nucleotide sequence ID" value="XM_046158120.1"/>
</dbReference>
<evidence type="ECO:0000313" key="4">
    <source>
        <dbReference type="Proteomes" id="UP000756346"/>
    </source>
</evidence>
<evidence type="ECO:0000313" key="3">
    <source>
        <dbReference type="EMBL" id="KAH7037745.1"/>
    </source>
</evidence>
<dbReference type="EMBL" id="JAGTJQ010000002">
    <property type="protein sequence ID" value="KAH7037745.1"/>
    <property type="molecule type" value="Genomic_DNA"/>
</dbReference>
<dbReference type="Proteomes" id="UP000756346">
    <property type="component" value="Unassembled WGS sequence"/>
</dbReference>
<keyword evidence="4" id="KW-1185">Reference proteome</keyword>
<comment type="caution">
    <text evidence="3">The sequence shown here is derived from an EMBL/GenBank/DDBJ whole genome shotgun (WGS) entry which is preliminary data.</text>
</comment>
<sequence>MPFTGDGQGPRHPEAQNGGFGGWLRRGSTPSVKDAPRSPDTTPRSVRTSTISMAPTKTTPQSKLGLFASSVSAFAKNLGNQAPTQHIDIDDELYNMDIEAALFPAAASPTERDTFSPAAYKNLQTNAVGLLLKMQNAYRERTAALQEVQNERDAEREELEEARLRITLFKGQLQEVAKRAADQEQQMQDLVNELRAEKKARHEERLAHAASSVASEDLGIDEEDRRRWRESSGTVKSDISAETDVESGNENESIFSRSRSPTVITSITESDSSSRPATLHPPKLQTRQLTTLQKLVKNMTGDSDMTSVNGCRRCNGQDSSVAWDTVSLLRDENKGLKHRVAQLEVAVEGALDLVNGIAVR</sequence>
<organism evidence="3 4">
    <name type="scientific">Microdochium trichocladiopsis</name>
    <dbReference type="NCBI Taxonomy" id="1682393"/>
    <lineage>
        <taxon>Eukaryota</taxon>
        <taxon>Fungi</taxon>
        <taxon>Dikarya</taxon>
        <taxon>Ascomycota</taxon>
        <taxon>Pezizomycotina</taxon>
        <taxon>Sordariomycetes</taxon>
        <taxon>Xylariomycetidae</taxon>
        <taxon>Xylariales</taxon>
        <taxon>Microdochiaceae</taxon>
        <taxon>Microdochium</taxon>
    </lineage>
</organism>
<evidence type="ECO:0000256" key="1">
    <source>
        <dbReference type="SAM" id="Coils"/>
    </source>
</evidence>
<dbReference type="OrthoDB" id="5377009at2759"/>
<reference evidence="3" key="1">
    <citation type="journal article" date="2021" name="Nat. Commun.">
        <title>Genetic determinants of endophytism in the Arabidopsis root mycobiome.</title>
        <authorList>
            <person name="Mesny F."/>
            <person name="Miyauchi S."/>
            <person name="Thiergart T."/>
            <person name="Pickel B."/>
            <person name="Atanasova L."/>
            <person name="Karlsson M."/>
            <person name="Huettel B."/>
            <person name="Barry K.W."/>
            <person name="Haridas S."/>
            <person name="Chen C."/>
            <person name="Bauer D."/>
            <person name="Andreopoulos W."/>
            <person name="Pangilinan J."/>
            <person name="LaButti K."/>
            <person name="Riley R."/>
            <person name="Lipzen A."/>
            <person name="Clum A."/>
            <person name="Drula E."/>
            <person name="Henrissat B."/>
            <person name="Kohler A."/>
            <person name="Grigoriev I.V."/>
            <person name="Martin F.M."/>
            <person name="Hacquard S."/>
        </authorList>
    </citation>
    <scope>NUCLEOTIDE SEQUENCE</scope>
    <source>
        <strain evidence="3">MPI-CAGE-CH-0230</strain>
    </source>
</reference>
<evidence type="ECO:0000256" key="2">
    <source>
        <dbReference type="SAM" id="MobiDB-lite"/>
    </source>
</evidence>
<keyword evidence="1" id="KW-0175">Coiled coil</keyword>
<dbReference type="AlphaFoldDB" id="A0A9P8YE22"/>
<feature type="compositionally biased region" description="Polar residues" evidence="2">
    <location>
        <begin position="39"/>
        <end position="61"/>
    </location>
</feature>
<proteinExistence type="predicted"/>
<accession>A0A9P8YE22</accession>
<feature type="region of interest" description="Disordered" evidence="2">
    <location>
        <begin position="1"/>
        <end position="61"/>
    </location>
</feature>